<gene>
    <name evidence="4" type="ORF">F8388_016521</name>
    <name evidence="5" type="ORF">G4B88_001804</name>
</gene>
<dbReference type="PANTHER" id="PTHR31623">
    <property type="entry name" value="F21J9.9"/>
    <property type="match status" value="1"/>
</dbReference>
<dbReference type="EMBL" id="JAATIQ010000012">
    <property type="protein sequence ID" value="KAF4401610.1"/>
    <property type="molecule type" value="Genomic_DNA"/>
</dbReference>
<evidence type="ECO:0000256" key="1">
    <source>
        <dbReference type="ARBA" id="ARBA00009861"/>
    </source>
</evidence>
<dbReference type="AlphaFoldDB" id="A0A7J6I4M8"/>
<keyword evidence="7" id="KW-1185">Reference proteome</keyword>
<dbReference type="GO" id="GO:0016746">
    <property type="term" value="F:acyltransferase activity"/>
    <property type="evidence" value="ECO:0007669"/>
    <property type="project" value="UniProtKB-KW"/>
</dbReference>
<evidence type="ECO:0000313" key="5">
    <source>
        <dbReference type="EMBL" id="KAF4401610.1"/>
    </source>
</evidence>
<evidence type="ECO:0000256" key="2">
    <source>
        <dbReference type="ARBA" id="ARBA00022679"/>
    </source>
</evidence>
<comment type="similarity">
    <text evidence="1">Belongs to the plant acyltransferase family.</text>
</comment>
<evidence type="ECO:0000313" key="6">
    <source>
        <dbReference type="Proteomes" id="UP000525078"/>
    </source>
</evidence>
<dbReference type="PANTHER" id="PTHR31623:SF46">
    <property type="entry name" value="VINORINE SYNTHASE-LIKE"/>
    <property type="match status" value="1"/>
</dbReference>
<proteinExistence type="inferred from homology"/>
<dbReference type="Pfam" id="PF02458">
    <property type="entry name" value="Transferase"/>
    <property type="match status" value="1"/>
</dbReference>
<protein>
    <submittedName>
        <fullName evidence="5">Uncharacterized protein</fullName>
    </submittedName>
</protein>
<keyword evidence="2" id="KW-0808">Transferase</keyword>
<reference evidence="6 7" key="1">
    <citation type="journal article" date="2020" name="bioRxiv">
        <title>Sequence and annotation of 42 cannabis genomes reveals extensive copy number variation in cannabinoid synthesis and pathogen resistance genes.</title>
        <authorList>
            <person name="Mckernan K.J."/>
            <person name="Helbert Y."/>
            <person name="Kane L.T."/>
            <person name="Ebling H."/>
            <person name="Zhang L."/>
            <person name="Liu B."/>
            <person name="Eaton Z."/>
            <person name="Mclaughlin S."/>
            <person name="Kingan S."/>
            <person name="Baybayan P."/>
            <person name="Concepcion G."/>
            <person name="Jordan M."/>
            <person name="Riva A."/>
            <person name="Barbazuk W."/>
            <person name="Harkins T."/>
        </authorList>
    </citation>
    <scope>NUCLEOTIDE SEQUENCE [LARGE SCALE GENOMIC DNA]</scope>
    <source>
        <strain evidence="6 7">cv. Jamaican Lion 4</strain>
        <strain evidence="5">Father</strain>
        <strain evidence="4">Mother</strain>
        <tissue evidence="5">Leaf</tissue>
    </source>
</reference>
<evidence type="ECO:0000256" key="3">
    <source>
        <dbReference type="ARBA" id="ARBA00023315"/>
    </source>
</evidence>
<dbReference type="Proteomes" id="UP000583929">
    <property type="component" value="Unassembled WGS sequence"/>
</dbReference>
<dbReference type="Gene3D" id="3.30.559.10">
    <property type="entry name" value="Chloramphenicol acetyltransferase-like domain"/>
    <property type="match status" value="2"/>
</dbReference>
<comment type="caution">
    <text evidence="5">The sequence shown here is derived from an EMBL/GenBank/DDBJ whole genome shotgun (WGS) entry which is preliminary data.</text>
</comment>
<name>A0A7J6I4M8_CANSA</name>
<evidence type="ECO:0000313" key="4">
    <source>
        <dbReference type="EMBL" id="KAF4360734.1"/>
    </source>
</evidence>
<organism evidence="5 7">
    <name type="scientific">Cannabis sativa</name>
    <name type="common">Hemp</name>
    <name type="synonym">Marijuana</name>
    <dbReference type="NCBI Taxonomy" id="3483"/>
    <lineage>
        <taxon>Eukaryota</taxon>
        <taxon>Viridiplantae</taxon>
        <taxon>Streptophyta</taxon>
        <taxon>Embryophyta</taxon>
        <taxon>Tracheophyta</taxon>
        <taxon>Spermatophyta</taxon>
        <taxon>Magnoliopsida</taxon>
        <taxon>eudicotyledons</taxon>
        <taxon>Gunneridae</taxon>
        <taxon>Pentapetalae</taxon>
        <taxon>rosids</taxon>
        <taxon>fabids</taxon>
        <taxon>Rosales</taxon>
        <taxon>Cannabaceae</taxon>
        <taxon>Cannabis</taxon>
    </lineage>
</organism>
<sequence>MMNIEVEPISNELIKPSYPTPKNLGRYKLSLLDQSSPKFYDPLLFYYTVKSSTRSTTTIIPAIILKRSLSTILTHYYPLAGRLEKHGQFINCNDEGVLFVEAQAKGQLSQVMSNPIAQELNMFCPLISRHDEGDNVHQILFGVQLNMFECGGIVVGISFSDKIADALSWMRFIKTWAMMARAGTTTMLPKSLRPEFVSAALFPPNPPSLKKRETDIMKKGIITKIFVFNGFSIEALRTMYWDKENNINIRPSRVETLSTFLISRFEAALSAAEAAKQKKERFYTILHTVNLHPRMNPPVAENSFGHFLVYTSTHVPASSINGGASITSGIVKKIREGVKRVNKEYIGKLQMGIDDESNMIKQNSKSVENRGGEVIEFQVTSLSRFHFYEIDFGWGKPDWSSTGAWSFDKIIAFFDTSDGNGIEAYVSLKEEDMAMFEADKQLCKFTTPNYYFPHVNSNL</sequence>
<evidence type="ECO:0000313" key="7">
    <source>
        <dbReference type="Proteomes" id="UP000583929"/>
    </source>
</evidence>
<accession>A0A7J6I4M8</accession>
<dbReference type="Proteomes" id="UP000525078">
    <property type="component" value="Unassembled WGS sequence"/>
</dbReference>
<dbReference type="InterPro" id="IPR023213">
    <property type="entry name" value="CAT-like_dom_sf"/>
</dbReference>
<dbReference type="EMBL" id="JAATIP010000199">
    <property type="protein sequence ID" value="KAF4360734.1"/>
    <property type="molecule type" value="Genomic_DNA"/>
</dbReference>
<keyword evidence="3" id="KW-0012">Acyltransferase</keyword>